<dbReference type="Proteomes" id="UP000027778">
    <property type="component" value="Unassembled WGS sequence"/>
</dbReference>
<feature type="transmembrane region" description="Helical" evidence="8">
    <location>
        <begin position="59"/>
        <end position="81"/>
    </location>
</feature>
<dbReference type="OrthoDB" id="9761056at2"/>
<feature type="transmembrane region" description="Helical" evidence="8">
    <location>
        <begin position="101"/>
        <end position="132"/>
    </location>
</feature>
<evidence type="ECO:0000256" key="1">
    <source>
        <dbReference type="ARBA" id="ARBA00004651"/>
    </source>
</evidence>
<reference evidence="9 10" key="1">
    <citation type="submission" date="2014-06" db="EMBL/GenBank/DDBJ databases">
        <title>Draft genome sequence of Bacillus gaemokensis JCM 15801 (MCCC 1A00707).</title>
        <authorList>
            <person name="Lai Q."/>
            <person name="Liu Y."/>
            <person name="Shao Z."/>
        </authorList>
    </citation>
    <scope>NUCLEOTIDE SEQUENCE [LARGE SCALE GENOMIC DNA]</scope>
    <source>
        <strain evidence="9 10">JCM 15801</strain>
    </source>
</reference>
<evidence type="ECO:0000256" key="5">
    <source>
        <dbReference type="ARBA" id="ARBA00022692"/>
    </source>
</evidence>
<feature type="transmembrane region" description="Helical" evidence="8">
    <location>
        <begin position="319"/>
        <end position="338"/>
    </location>
</feature>
<organism evidence="9 10">
    <name type="scientific">Bacillus gaemokensis</name>
    <dbReference type="NCBI Taxonomy" id="574375"/>
    <lineage>
        <taxon>Bacteria</taxon>
        <taxon>Bacillati</taxon>
        <taxon>Bacillota</taxon>
        <taxon>Bacilli</taxon>
        <taxon>Bacillales</taxon>
        <taxon>Bacillaceae</taxon>
        <taxon>Bacillus</taxon>
        <taxon>Bacillus cereus group</taxon>
    </lineage>
</organism>
<comment type="function">
    <text evidence="8">Uptake of L-lactate across the membrane. Can also transport D-lactate and glycolate.</text>
</comment>
<keyword evidence="6 8" id="KW-1133">Transmembrane helix</keyword>
<evidence type="ECO:0000256" key="2">
    <source>
        <dbReference type="ARBA" id="ARBA00010100"/>
    </source>
</evidence>
<feature type="transmembrane region" description="Helical" evidence="8">
    <location>
        <begin position="181"/>
        <end position="200"/>
    </location>
</feature>
<keyword evidence="3 8" id="KW-0813">Transport</keyword>
<protein>
    <recommendedName>
        <fullName evidence="8">L-lactate permease</fullName>
    </recommendedName>
</protein>
<dbReference type="GO" id="GO:0015295">
    <property type="term" value="F:solute:proton symporter activity"/>
    <property type="evidence" value="ECO:0007669"/>
    <property type="project" value="TreeGrafter"/>
</dbReference>
<feature type="transmembrane region" description="Helical" evidence="8">
    <location>
        <begin position="359"/>
        <end position="378"/>
    </location>
</feature>
<evidence type="ECO:0000256" key="4">
    <source>
        <dbReference type="ARBA" id="ARBA00022475"/>
    </source>
</evidence>
<name>A0A073K6K7_9BACI</name>
<evidence type="ECO:0000313" key="9">
    <source>
        <dbReference type="EMBL" id="KEK22215.1"/>
    </source>
</evidence>
<evidence type="ECO:0000256" key="6">
    <source>
        <dbReference type="ARBA" id="ARBA00022989"/>
    </source>
</evidence>
<feature type="transmembrane region" description="Helical" evidence="8">
    <location>
        <begin position="212"/>
        <end position="230"/>
    </location>
</feature>
<feature type="transmembrane region" description="Helical" evidence="8">
    <location>
        <begin position="144"/>
        <end position="169"/>
    </location>
</feature>
<dbReference type="PANTHER" id="PTHR30003">
    <property type="entry name" value="L-LACTATE PERMEASE"/>
    <property type="match status" value="1"/>
</dbReference>
<feature type="transmembrane region" description="Helical" evidence="8">
    <location>
        <begin position="236"/>
        <end position="255"/>
    </location>
</feature>
<dbReference type="GO" id="GO:0005886">
    <property type="term" value="C:plasma membrane"/>
    <property type="evidence" value="ECO:0007669"/>
    <property type="project" value="UniProtKB-SubCell"/>
</dbReference>
<evidence type="ECO:0000256" key="8">
    <source>
        <dbReference type="RuleBase" id="RU365092"/>
    </source>
</evidence>
<accession>A0A073K6K7</accession>
<evidence type="ECO:0000313" key="10">
    <source>
        <dbReference type="Proteomes" id="UP000027778"/>
    </source>
</evidence>
<dbReference type="GO" id="GO:0015129">
    <property type="term" value="F:lactate transmembrane transporter activity"/>
    <property type="evidence" value="ECO:0007669"/>
    <property type="project" value="UniProtKB-UniRule"/>
</dbReference>
<feature type="transmembrane region" description="Helical" evidence="8">
    <location>
        <begin position="478"/>
        <end position="497"/>
    </location>
</feature>
<feature type="transmembrane region" description="Helical" evidence="8">
    <location>
        <begin position="275"/>
        <end position="295"/>
    </location>
</feature>
<feature type="transmembrane region" description="Helical" evidence="8">
    <location>
        <begin position="390"/>
        <end position="409"/>
    </location>
</feature>
<evidence type="ECO:0000256" key="3">
    <source>
        <dbReference type="ARBA" id="ARBA00022448"/>
    </source>
</evidence>
<dbReference type="eggNOG" id="COG1620">
    <property type="taxonomic scope" value="Bacteria"/>
</dbReference>
<keyword evidence="7 8" id="KW-0472">Membrane</keyword>
<feature type="transmembrane region" description="Helical" evidence="8">
    <location>
        <begin position="29"/>
        <end position="47"/>
    </location>
</feature>
<sequence>MAILLALIPIMMIFICLFVFKQTSLKASLISYVVCSGIVLLTPMFRLQIGEVVHATIKGGLICFIVGYVLFFGILLFHLMNKMGYIDQVARFMEQVTHDRLLQMLFMCFGICPLIESVSGFGIGFMVAAPIFLSLGYKSFQAVLLSFIGLLASSWGAMATGTIIGSQLINMPLVNLGSSTALLSVPIFAYFVILSLYVVGGWQAVKKKWKEAVGFFLLFSLSIYLSNAYVSVELAGILSSIVTITFGFLIIKMTARQGKEVLSEHAATVEREVPIMKIISPYLFLTVCILLSRLIPSLHNMLQSYAVLDLKAYSYKLELLYSPGFWLGITCLFTIIFFRVPSTIMKQSLSQTIKQWIPFAITTTMFIAISELMGAAGMHTLLAEAAGQTFGMLFVFVAPFIGAIGGFLTGSNAGSNAMFIKLQMQTAQNVGLPWQYVTTLQNTASSVATIACPSRITLGAYLCNIPFRENELLKKTTLMIFGAVLIVVVEVVVWYVLQ</sequence>
<feature type="transmembrane region" description="Helical" evidence="8">
    <location>
        <begin position="5"/>
        <end position="23"/>
    </location>
</feature>
<dbReference type="STRING" id="574375.AZF08_12010"/>
<dbReference type="AlphaFoldDB" id="A0A073K6K7"/>
<comment type="caution">
    <text evidence="9">The sequence shown here is derived from an EMBL/GenBank/DDBJ whole genome shotgun (WGS) entry which is preliminary data.</text>
</comment>
<gene>
    <name evidence="9" type="ORF">BAGA_20555</name>
</gene>
<dbReference type="Pfam" id="PF02652">
    <property type="entry name" value="Lactate_perm"/>
    <property type="match status" value="1"/>
</dbReference>
<dbReference type="EMBL" id="JOTM01000037">
    <property type="protein sequence ID" value="KEK22215.1"/>
    <property type="molecule type" value="Genomic_DNA"/>
</dbReference>
<keyword evidence="4 8" id="KW-1003">Cell membrane</keyword>
<dbReference type="InterPro" id="IPR003804">
    <property type="entry name" value="Lactate_perm"/>
</dbReference>
<dbReference type="RefSeq" id="WP_033677889.1">
    <property type="nucleotide sequence ID" value="NZ_JOTM01000037.1"/>
</dbReference>
<proteinExistence type="inferred from homology"/>
<keyword evidence="10" id="KW-1185">Reference proteome</keyword>
<dbReference type="PANTHER" id="PTHR30003:SF0">
    <property type="entry name" value="GLYCOLATE PERMEASE GLCA-RELATED"/>
    <property type="match status" value="1"/>
</dbReference>
<comment type="subcellular location">
    <subcellularLocation>
        <location evidence="1 8">Cell membrane</location>
        <topology evidence="1 8">Multi-pass membrane protein</topology>
    </subcellularLocation>
</comment>
<evidence type="ECO:0000256" key="7">
    <source>
        <dbReference type="ARBA" id="ARBA00023136"/>
    </source>
</evidence>
<comment type="similarity">
    <text evidence="2 8">Belongs to the lactate permease family.</text>
</comment>
<keyword evidence="5 8" id="KW-0812">Transmembrane</keyword>